<comment type="caution">
    <text evidence="2">The sequence shown here is derived from an EMBL/GenBank/DDBJ whole genome shotgun (WGS) entry which is preliminary data.</text>
</comment>
<keyword evidence="3" id="KW-1185">Reference proteome</keyword>
<dbReference type="Proteomes" id="UP000186922">
    <property type="component" value="Unassembled WGS sequence"/>
</dbReference>
<evidence type="ECO:0008006" key="4">
    <source>
        <dbReference type="Google" id="ProtNLM"/>
    </source>
</evidence>
<proteinExistence type="predicted"/>
<protein>
    <recommendedName>
        <fullName evidence="4">Clip domain-containing protein</fullName>
    </recommendedName>
</protein>
<accession>A0A1D1UDV6</accession>
<feature type="chain" id="PRO_5008897143" description="Clip domain-containing protein" evidence="1">
    <location>
        <begin position="24"/>
        <end position="333"/>
    </location>
</feature>
<evidence type="ECO:0000313" key="3">
    <source>
        <dbReference type="Proteomes" id="UP000186922"/>
    </source>
</evidence>
<sequence length="333" mass="33059">MEFLILSYPVFLLGILFRGESFAFNMTSIDVLSAGPSNLEGVQQSTGLVGTTLVPATDTPHPELGFLPPTEFAPEAQVNIFNHNSTGPQLAGISMESLRESMESLMMMSAMGGMGGGMGGMGGGMGGLGGMGGMGSGMGMGGGFGGMGGIASMLSVLNGGMGMNGMGGPGMMSMFSNPFTAAAISGLRMHPSQNTGSRSAAFHSAGFGGNMPGGFGGMTGFGGMNGRMLGAGLGLGMMGGGLGGGMGMGAPAAPMEPQHCPKWARMFCNVAGECAKDTEWIPLLQCRAQMGMPMCRCMVGPSIVKCCPQEPPPAGGPGGGGAGAGGAGAMMVK</sequence>
<dbReference type="OrthoDB" id="10071704at2759"/>
<name>A0A1D1UDV6_RAMVA</name>
<organism evidence="2 3">
    <name type="scientific">Ramazzottius varieornatus</name>
    <name type="common">Water bear</name>
    <name type="synonym">Tardigrade</name>
    <dbReference type="NCBI Taxonomy" id="947166"/>
    <lineage>
        <taxon>Eukaryota</taxon>
        <taxon>Metazoa</taxon>
        <taxon>Ecdysozoa</taxon>
        <taxon>Tardigrada</taxon>
        <taxon>Eutardigrada</taxon>
        <taxon>Parachela</taxon>
        <taxon>Hypsibioidea</taxon>
        <taxon>Ramazzottiidae</taxon>
        <taxon>Ramazzottius</taxon>
    </lineage>
</organism>
<dbReference type="AlphaFoldDB" id="A0A1D1UDV6"/>
<feature type="signal peptide" evidence="1">
    <location>
        <begin position="1"/>
        <end position="23"/>
    </location>
</feature>
<evidence type="ECO:0000313" key="2">
    <source>
        <dbReference type="EMBL" id="GAU87974.1"/>
    </source>
</evidence>
<dbReference type="EMBL" id="BDGG01000001">
    <property type="protein sequence ID" value="GAU87974.1"/>
    <property type="molecule type" value="Genomic_DNA"/>
</dbReference>
<keyword evidence="1" id="KW-0732">Signal</keyword>
<evidence type="ECO:0000256" key="1">
    <source>
        <dbReference type="SAM" id="SignalP"/>
    </source>
</evidence>
<gene>
    <name evidence="2" type="primary">RvY_00751-1</name>
    <name evidence="2" type="synonym">RvY_00751.1</name>
    <name evidence="2" type="ORF">RvY_00751</name>
</gene>
<reference evidence="2 3" key="1">
    <citation type="journal article" date="2016" name="Nat. Commun.">
        <title>Extremotolerant tardigrade genome and improved radiotolerance of human cultured cells by tardigrade-unique protein.</title>
        <authorList>
            <person name="Hashimoto T."/>
            <person name="Horikawa D.D."/>
            <person name="Saito Y."/>
            <person name="Kuwahara H."/>
            <person name="Kozuka-Hata H."/>
            <person name="Shin-I T."/>
            <person name="Minakuchi Y."/>
            <person name="Ohishi K."/>
            <person name="Motoyama A."/>
            <person name="Aizu T."/>
            <person name="Enomoto A."/>
            <person name="Kondo K."/>
            <person name="Tanaka S."/>
            <person name="Hara Y."/>
            <person name="Koshikawa S."/>
            <person name="Sagara H."/>
            <person name="Miura T."/>
            <person name="Yokobori S."/>
            <person name="Miyagawa K."/>
            <person name="Suzuki Y."/>
            <person name="Kubo T."/>
            <person name="Oyama M."/>
            <person name="Kohara Y."/>
            <person name="Fujiyama A."/>
            <person name="Arakawa K."/>
            <person name="Katayama T."/>
            <person name="Toyoda A."/>
            <person name="Kunieda T."/>
        </authorList>
    </citation>
    <scope>NUCLEOTIDE SEQUENCE [LARGE SCALE GENOMIC DNA]</scope>
    <source>
        <strain evidence="2 3">YOKOZUNA-1</strain>
    </source>
</reference>